<evidence type="ECO:0000313" key="3">
    <source>
        <dbReference type="EMBL" id="PSL08391.1"/>
    </source>
</evidence>
<dbReference type="RefSeq" id="WP_106535447.1">
    <property type="nucleotide sequence ID" value="NZ_ML142897.1"/>
</dbReference>
<accession>A0A2P8EG00</accession>
<organism evidence="3 4">
    <name type="scientific">Haloactinopolyspora alba</name>
    <dbReference type="NCBI Taxonomy" id="648780"/>
    <lineage>
        <taxon>Bacteria</taxon>
        <taxon>Bacillati</taxon>
        <taxon>Actinomycetota</taxon>
        <taxon>Actinomycetes</taxon>
        <taxon>Jiangellales</taxon>
        <taxon>Jiangellaceae</taxon>
        <taxon>Haloactinopolyspora</taxon>
    </lineage>
</organism>
<dbReference type="AlphaFoldDB" id="A0A2P8EG00"/>
<proteinExistence type="inferred from homology"/>
<dbReference type="EMBL" id="PYGE01000001">
    <property type="protein sequence ID" value="PSL08391.1"/>
    <property type="molecule type" value="Genomic_DNA"/>
</dbReference>
<dbReference type="OrthoDB" id="9802970at2"/>
<name>A0A2P8EG00_9ACTN</name>
<keyword evidence="4" id="KW-1185">Reference proteome</keyword>
<comment type="caution">
    <text evidence="3">The sequence shown here is derived from an EMBL/GenBank/DDBJ whole genome shotgun (WGS) entry which is preliminary data.</text>
</comment>
<dbReference type="PANTHER" id="PTHR39340">
    <property type="entry name" value="SULFOFRUCTOSEPHOSPHATE ALDOLASE"/>
    <property type="match status" value="1"/>
</dbReference>
<dbReference type="InterPro" id="IPR050552">
    <property type="entry name" value="LacD_aldolase"/>
</dbReference>
<evidence type="ECO:0000256" key="2">
    <source>
        <dbReference type="ARBA" id="ARBA00023239"/>
    </source>
</evidence>
<keyword evidence="2" id="KW-0456">Lyase</keyword>
<sequence>MSTAPEAGTTPDLSALRRPSGAYAMLAVDQREALRAMFAGHQDAPVPDAQLTRFKVAAARILSPHASAVLVDRQFGLDPVVDEGALAPGCGLIAAADHFEPDHGELVGRTSIDRDVDPRAVKEQGAVALKLLILHRPDGAPAHRIAMVEEFVDMCRRAGLISIVEPVSRPPVSGGEWDWDDGVLAAASELGSLGADLYKAEVPLHGRGDPDSVRRRCARITESVAGPWVVLSSGVEQDDFPRAVELACREGAAGFLAGRAVWASCIGAPDLERDLHESAVPRLRALCDVVDSTVGR</sequence>
<dbReference type="PANTHER" id="PTHR39340:SF1">
    <property type="entry name" value="SULFOFRUCTOSEPHOSPHATE ALDOLASE"/>
    <property type="match status" value="1"/>
</dbReference>
<dbReference type="InterPro" id="IPR013785">
    <property type="entry name" value="Aldolase_TIM"/>
</dbReference>
<dbReference type="SUPFAM" id="SSF51569">
    <property type="entry name" value="Aldolase"/>
    <property type="match status" value="1"/>
</dbReference>
<evidence type="ECO:0000256" key="1">
    <source>
        <dbReference type="ARBA" id="ARBA00008679"/>
    </source>
</evidence>
<dbReference type="Pfam" id="PF01791">
    <property type="entry name" value="DeoC"/>
    <property type="match status" value="1"/>
</dbReference>
<protein>
    <submittedName>
        <fullName evidence="3">Sulfofructosephosphate aldolase</fullName>
    </submittedName>
</protein>
<comment type="similarity">
    <text evidence="1">Belongs to the aldolase LacD family.</text>
</comment>
<dbReference type="Proteomes" id="UP000243528">
    <property type="component" value="Unassembled WGS sequence"/>
</dbReference>
<evidence type="ECO:0000313" key="4">
    <source>
        <dbReference type="Proteomes" id="UP000243528"/>
    </source>
</evidence>
<dbReference type="GO" id="GO:0061595">
    <property type="term" value="F:6-deoxy-6-sulfofructose-1-phosphate aldolase activity"/>
    <property type="evidence" value="ECO:0007669"/>
    <property type="project" value="TreeGrafter"/>
</dbReference>
<reference evidence="3 4" key="1">
    <citation type="submission" date="2018-03" db="EMBL/GenBank/DDBJ databases">
        <title>Genomic Encyclopedia of Archaeal and Bacterial Type Strains, Phase II (KMG-II): from individual species to whole genera.</title>
        <authorList>
            <person name="Goeker M."/>
        </authorList>
    </citation>
    <scope>NUCLEOTIDE SEQUENCE [LARGE SCALE GENOMIC DNA]</scope>
    <source>
        <strain evidence="3 4">DSM 45211</strain>
    </source>
</reference>
<gene>
    <name evidence="3" type="ORF">CLV30_101363</name>
</gene>
<dbReference type="InterPro" id="IPR002915">
    <property type="entry name" value="DeoC/FbaB/LacD_aldolase"/>
</dbReference>
<dbReference type="SMART" id="SM01133">
    <property type="entry name" value="DeoC"/>
    <property type="match status" value="1"/>
</dbReference>
<dbReference type="Gene3D" id="3.20.20.70">
    <property type="entry name" value="Aldolase class I"/>
    <property type="match status" value="1"/>
</dbReference>
<dbReference type="GO" id="GO:1902777">
    <property type="term" value="P:6-sulfoquinovose(1-) catabolic process"/>
    <property type="evidence" value="ECO:0007669"/>
    <property type="project" value="TreeGrafter"/>
</dbReference>